<sequence>MLAVSVAMKPVLKTTRRASGRKVEGLSAALKFNVTARM</sequence>
<protein>
    <submittedName>
        <fullName evidence="1">Uncharacterized protein</fullName>
    </submittedName>
</protein>
<evidence type="ECO:0000313" key="1">
    <source>
        <dbReference type="EMBL" id="CCJ73288.1"/>
    </source>
</evidence>
<dbReference type="EMBL" id="CAKW01000099">
    <property type="protein sequence ID" value="CCJ73288.1"/>
    <property type="molecule type" value="Genomic_DNA"/>
</dbReference>
<accession>K8A1B7</accession>
<proteinExistence type="predicted"/>
<evidence type="ECO:0000313" key="2">
    <source>
        <dbReference type="Proteomes" id="UP000009340"/>
    </source>
</evidence>
<dbReference type="AlphaFoldDB" id="K8A1B7"/>
<organism evidence="1 2">
    <name type="scientific">Cronobacter condimenti 1330</name>
    <dbReference type="NCBI Taxonomy" id="1073999"/>
    <lineage>
        <taxon>Bacteria</taxon>
        <taxon>Pseudomonadati</taxon>
        <taxon>Pseudomonadota</taxon>
        <taxon>Gammaproteobacteria</taxon>
        <taxon>Enterobacterales</taxon>
        <taxon>Enterobacteriaceae</taxon>
        <taxon>Cronobacter</taxon>
    </lineage>
</organism>
<reference evidence="1" key="1">
    <citation type="submission" date="2012-07" db="EMBL/GenBank/DDBJ databases">
        <authorList>
            <person name="Cummings C."/>
        </authorList>
    </citation>
    <scope>NUCLEOTIDE SEQUENCE</scope>
    <source>
        <strain evidence="1">1330</strain>
    </source>
</reference>
<gene>
    <name evidence="1" type="ORF">BN137_2664</name>
</gene>
<dbReference type="Proteomes" id="UP000009340">
    <property type="component" value="Unassembled WGS sequence"/>
</dbReference>
<name>K8A1B7_9ENTR</name>
<comment type="caution">
    <text evidence="1">The sequence shown here is derived from an EMBL/GenBank/DDBJ whole genome shotgun (WGS) entry which is preliminary data.</text>
</comment>